<evidence type="ECO:0000313" key="2">
    <source>
        <dbReference type="EMBL" id="SFH80713.1"/>
    </source>
</evidence>
<dbReference type="RefSeq" id="WP_074969742.1">
    <property type="nucleotide sequence ID" value="NZ_CBCRYP010000018.1"/>
</dbReference>
<organism evidence="2 3">
    <name type="scientific">Paracoccus aminovorans</name>
    <dbReference type="NCBI Taxonomy" id="34004"/>
    <lineage>
        <taxon>Bacteria</taxon>
        <taxon>Pseudomonadati</taxon>
        <taxon>Pseudomonadota</taxon>
        <taxon>Alphaproteobacteria</taxon>
        <taxon>Rhodobacterales</taxon>
        <taxon>Paracoccaceae</taxon>
        <taxon>Paracoccus</taxon>
    </lineage>
</organism>
<name>A0A1I3D1Y3_9RHOB</name>
<dbReference type="InterPro" id="IPR004360">
    <property type="entry name" value="Glyas_Fos-R_dOase_dom"/>
</dbReference>
<dbReference type="SUPFAM" id="SSF54593">
    <property type="entry name" value="Glyoxalase/Bleomycin resistance protein/Dihydroxybiphenyl dioxygenase"/>
    <property type="match status" value="1"/>
</dbReference>
<sequence>MKIDYLEFSSPDLPATKAFFAQAFGWSFNDYGPEYQELADAGVSGGIAAGPLAPPLVILKAGDLEAALARVTAAGAEITRPIFAFPGGRRFQFREPGGTEMAVWSEV</sequence>
<dbReference type="PROSITE" id="PS51819">
    <property type="entry name" value="VOC"/>
    <property type="match status" value="1"/>
</dbReference>
<feature type="domain" description="VOC" evidence="1">
    <location>
        <begin position="2"/>
        <end position="106"/>
    </location>
</feature>
<dbReference type="PANTHER" id="PTHR33993:SF1">
    <property type="entry name" value="GLYOXALASE FAMILY PROTEIN"/>
    <property type="match status" value="1"/>
</dbReference>
<protein>
    <recommendedName>
        <fullName evidence="1">VOC domain-containing protein</fullName>
    </recommendedName>
</protein>
<dbReference type="EMBL" id="FOPU01000035">
    <property type="protein sequence ID" value="SFH80713.1"/>
    <property type="molecule type" value="Genomic_DNA"/>
</dbReference>
<dbReference type="InterPro" id="IPR037523">
    <property type="entry name" value="VOC_core"/>
</dbReference>
<dbReference type="InterPro" id="IPR052164">
    <property type="entry name" value="Anthracycline_SecMetBiosynth"/>
</dbReference>
<evidence type="ECO:0000259" key="1">
    <source>
        <dbReference type="PROSITE" id="PS51819"/>
    </source>
</evidence>
<dbReference type="PANTHER" id="PTHR33993">
    <property type="entry name" value="GLYOXALASE-RELATED"/>
    <property type="match status" value="1"/>
</dbReference>
<dbReference type="STRING" id="34004.SAMN04488021_13524"/>
<gene>
    <name evidence="2" type="ORF">SAMN04488021_13524</name>
</gene>
<proteinExistence type="predicted"/>
<dbReference type="Proteomes" id="UP000183635">
    <property type="component" value="Unassembled WGS sequence"/>
</dbReference>
<reference evidence="2 3" key="1">
    <citation type="submission" date="2016-10" db="EMBL/GenBank/DDBJ databases">
        <authorList>
            <person name="de Groot N.N."/>
        </authorList>
    </citation>
    <scope>NUCLEOTIDE SEQUENCE [LARGE SCALE GENOMIC DNA]</scope>
    <source>
        <strain evidence="2 3">DSM 8537</strain>
    </source>
</reference>
<dbReference type="OrthoDB" id="9792323at2"/>
<dbReference type="Pfam" id="PF00903">
    <property type="entry name" value="Glyoxalase"/>
    <property type="match status" value="1"/>
</dbReference>
<dbReference type="AlphaFoldDB" id="A0A1I3D1Y3"/>
<keyword evidence="3" id="KW-1185">Reference proteome</keyword>
<dbReference type="InterPro" id="IPR029068">
    <property type="entry name" value="Glyas_Bleomycin-R_OHBP_Dase"/>
</dbReference>
<evidence type="ECO:0000313" key="3">
    <source>
        <dbReference type="Proteomes" id="UP000183635"/>
    </source>
</evidence>
<dbReference type="Gene3D" id="3.10.180.10">
    <property type="entry name" value="2,3-Dihydroxybiphenyl 1,2-Dioxygenase, domain 1"/>
    <property type="match status" value="1"/>
</dbReference>
<accession>A0A1I3D1Y3</accession>